<dbReference type="Pfam" id="PF01638">
    <property type="entry name" value="HxlR"/>
    <property type="match status" value="1"/>
</dbReference>
<dbReference type="EMBL" id="AMYT01000010">
    <property type="protein sequence ID" value="EKU27739.1"/>
    <property type="molecule type" value="Genomic_DNA"/>
</dbReference>
<keyword evidence="3" id="KW-0804">Transcription</keyword>
<reference evidence="5 6" key="1">
    <citation type="journal article" date="2013" name="Genome Announc.">
        <title>Draft Genome Sequence of Catellicoccus marimammalium, a Novel Species Commonly Found in Gull Feces.</title>
        <authorList>
            <person name="Weigand M.R."/>
            <person name="Ryu H."/>
            <person name="Bozcek L."/>
            <person name="Konstantinidis K.T."/>
            <person name="Santo Domingo J.W."/>
        </authorList>
    </citation>
    <scope>NUCLEOTIDE SEQUENCE [LARGE SCALE GENOMIC DNA]</scope>
    <source>
        <strain evidence="5 6">M35/04/3</strain>
    </source>
</reference>
<dbReference type="PANTHER" id="PTHR33204:SF29">
    <property type="entry name" value="TRANSCRIPTIONAL REGULATOR"/>
    <property type="match status" value="1"/>
</dbReference>
<dbReference type="Proteomes" id="UP000016057">
    <property type="component" value="Unassembled WGS sequence"/>
</dbReference>
<evidence type="ECO:0000256" key="3">
    <source>
        <dbReference type="ARBA" id="ARBA00023163"/>
    </source>
</evidence>
<evidence type="ECO:0000256" key="2">
    <source>
        <dbReference type="ARBA" id="ARBA00023125"/>
    </source>
</evidence>
<proteinExistence type="predicted"/>
<dbReference type="InterPro" id="IPR002577">
    <property type="entry name" value="HTH_HxlR"/>
</dbReference>
<sequence>MYLYKDRGFYNPKDLAISVIGGKWKIPIVWHLLHYEPLRLSELNKYMPQVTQRMLIRQLRELEEDGIIERTVYPVVPPKVEYHLTEIGHELAPVVDTICDWGEEFVKKNQLEEVDELPPVF</sequence>
<evidence type="ECO:0000313" key="6">
    <source>
        <dbReference type="Proteomes" id="UP000016057"/>
    </source>
</evidence>
<evidence type="ECO:0000313" key="5">
    <source>
        <dbReference type="EMBL" id="EKU27739.1"/>
    </source>
</evidence>
<dbReference type="InterPro" id="IPR036390">
    <property type="entry name" value="WH_DNA-bd_sf"/>
</dbReference>
<gene>
    <name evidence="5" type="ORF">C683_0320</name>
</gene>
<dbReference type="eggNOG" id="COG1733">
    <property type="taxonomic scope" value="Bacteria"/>
</dbReference>
<dbReference type="GO" id="GO:0003677">
    <property type="term" value="F:DNA binding"/>
    <property type="evidence" value="ECO:0007669"/>
    <property type="project" value="UniProtKB-KW"/>
</dbReference>
<feature type="domain" description="HTH hxlR-type" evidence="4">
    <location>
        <begin position="11"/>
        <end position="110"/>
    </location>
</feature>
<dbReference type="PANTHER" id="PTHR33204">
    <property type="entry name" value="TRANSCRIPTIONAL REGULATOR, MARR FAMILY"/>
    <property type="match status" value="1"/>
</dbReference>
<keyword evidence="1" id="KW-0805">Transcription regulation</keyword>
<dbReference type="Gene3D" id="1.10.10.10">
    <property type="entry name" value="Winged helix-like DNA-binding domain superfamily/Winged helix DNA-binding domain"/>
    <property type="match status" value="1"/>
</dbReference>
<dbReference type="InterPro" id="IPR036388">
    <property type="entry name" value="WH-like_DNA-bd_sf"/>
</dbReference>
<dbReference type="PROSITE" id="PS51118">
    <property type="entry name" value="HTH_HXLR"/>
    <property type="match status" value="1"/>
</dbReference>
<dbReference type="AlphaFoldDB" id="K8Z9L7"/>
<protein>
    <submittedName>
        <fullName evidence="5">Transcriptional regulator HxlR, formaldehyde assimilation</fullName>
    </submittedName>
</protein>
<comment type="caution">
    <text evidence="5">The sequence shown here is derived from an EMBL/GenBank/DDBJ whole genome shotgun (WGS) entry which is preliminary data.</text>
</comment>
<name>K8Z9L7_9ENTE</name>
<dbReference type="OrthoDB" id="9791143at2"/>
<dbReference type="PATRIC" id="fig|1234409.3.peg.287"/>
<keyword evidence="2" id="KW-0238">DNA-binding</keyword>
<dbReference type="SUPFAM" id="SSF46785">
    <property type="entry name" value="Winged helix' DNA-binding domain"/>
    <property type="match status" value="1"/>
</dbReference>
<organism evidence="5 6">
    <name type="scientific">Catellicoccus marimammalium M35/04/3</name>
    <dbReference type="NCBI Taxonomy" id="1234409"/>
    <lineage>
        <taxon>Bacteria</taxon>
        <taxon>Bacillati</taxon>
        <taxon>Bacillota</taxon>
        <taxon>Bacilli</taxon>
        <taxon>Lactobacillales</taxon>
        <taxon>Enterococcaceae</taxon>
        <taxon>Catellicoccus</taxon>
    </lineage>
</organism>
<dbReference type="RefSeq" id="WP_009488602.1">
    <property type="nucleotide sequence ID" value="NZ_AMYT01000010.1"/>
</dbReference>
<accession>K8Z9L7</accession>
<evidence type="ECO:0000256" key="1">
    <source>
        <dbReference type="ARBA" id="ARBA00023015"/>
    </source>
</evidence>
<keyword evidence="6" id="KW-1185">Reference proteome</keyword>
<evidence type="ECO:0000259" key="4">
    <source>
        <dbReference type="PROSITE" id="PS51118"/>
    </source>
</evidence>